<accession>A0A1G8FC30</accession>
<protein>
    <submittedName>
        <fullName evidence="2">Uncharacterized protein</fullName>
    </submittedName>
</protein>
<evidence type="ECO:0000256" key="1">
    <source>
        <dbReference type="SAM" id="MobiDB-lite"/>
    </source>
</evidence>
<feature type="compositionally biased region" description="Basic and acidic residues" evidence="1">
    <location>
        <begin position="320"/>
        <end position="329"/>
    </location>
</feature>
<dbReference type="EMBL" id="FNCV01000013">
    <property type="protein sequence ID" value="SDH79711.1"/>
    <property type="molecule type" value="Genomic_DNA"/>
</dbReference>
<gene>
    <name evidence="2" type="ORF">SAMN05421742_11326</name>
</gene>
<keyword evidence="3" id="KW-1185">Reference proteome</keyword>
<dbReference type="STRING" id="83401.SAMN05421742_11326"/>
<dbReference type="AlphaFoldDB" id="A0A1G8FC30"/>
<dbReference type="Gene3D" id="3.30.70.270">
    <property type="match status" value="1"/>
</dbReference>
<evidence type="ECO:0000313" key="2">
    <source>
        <dbReference type="EMBL" id="SDH79711.1"/>
    </source>
</evidence>
<organism evidence="2 3">
    <name type="scientific">Roseospirillum parvum</name>
    <dbReference type="NCBI Taxonomy" id="83401"/>
    <lineage>
        <taxon>Bacteria</taxon>
        <taxon>Pseudomonadati</taxon>
        <taxon>Pseudomonadota</taxon>
        <taxon>Alphaproteobacteria</taxon>
        <taxon>Rhodospirillales</taxon>
        <taxon>Rhodospirillaceae</taxon>
        <taxon>Roseospirillum</taxon>
    </lineage>
</organism>
<reference evidence="3" key="1">
    <citation type="submission" date="2016-10" db="EMBL/GenBank/DDBJ databases">
        <authorList>
            <person name="Varghese N."/>
            <person name="Submissions S."/>
        </authorList>
    </citation>
    <scope>NUCLEOTIDE SEQUENCE [LARGE SCALE GENOMIC DNA]</scope>
    <source>
        <strain evidence="3">930I</strain>
    </source>
</reference>
<evidence type="ECO:0000313" key="3">
    <source>
        <dbReference type="Proteomes" id="UP000217076"/>
    </source>
</evidence>
<name>A0A1G8FC30_9PROT</name>
<dbReference type="Proteomes" id="UP000217076">
    <property type="component" value="Unassembled WGS sequence"/>
</dbReference>
<proteinExistence type="predicted"/>
<dbReference type="InterPro" id="IPR043128">
    <property type="entry name" value="Rev_trsase/Diguanyl_cyclase"/>
</dbReference>
<sequence>MSATHYIRVEGVNMDPFILDTQDLSTIRGGGLLLLEAIQDLCDKYNGQSRPYLEPISTGASAGLFRFTGDTDAAKTLVEEIREWLNGHAYFQHATILVDSVPASAEGFVADRERLMARIRRRQLASPGLAVPTLVDAGTNGDTPAVCQIDGIRPAQGKPRKIKGEQRVLSRATEVRRGHGVDQKGIDERRVNFYQNLLRRDLEGQGNNGADQDKPPLSERINDERFARHFQDIAGSASFGPLNDKMAVLYLDGNGFTGIQRKQISAAIKTAIKKGQDKDQAAIKAQKDFDAEVKRTRAEFLKWLLEEAVEEANKRRWRVSPHDARQAKEQDEDEDERAPTGRLRLETLMWGGDEFMLVLPAWEGWAVAHQFLTQSAKWKIGNDPLHHALGLVFCGYKAPIHRVVALARELADLAKEDGMRGRKCSSLAYQVLESFDHLGNGAEDHLTALTLPGAETRHLILDVDGVEALSKHLPGLKAPDGLPQRQLKRMVRACFIARDLAQAGQTWKDLEFDGKATLEGLLHTLSDKAKTGSAAWFQGLYHLDQLWAYVAPEAEAEQASTQGDAA</sequence>
<feature type="region of interest" description="Disordered" evidence="1">
    <location>
        <begin position="315"/>
        <end position="340"/>
    </location>
</feature>
<dbReference type="OrthoDB" id="7318585at2"/>
<dbReference type="RefSeq" id="WP_092621542.1">
    <property type="nucleotide sequence ID" value="NZ_FNCV01000013.1"/>
</dbReference>